<dbReference type="Gene3D" id="2.30.42.10">
    <property type="match status" value="1"/>
</dbReference>
<gene>
    <name evidence="3" type="ORF">IQ35_00049</name>
</gene>
<proteinExistence type="predicted"/>
<feature type="signal peptide" evidence="1">
    <location>
        <begin position="1"/>
        <end position="24"/>
    </location>
</feature>
<dbReference type="SMART" id="SM00228">
    <property type="entry name" value="PDZ"/>
    <property type="match status" value="1"/>
</dbReference>
<feature type="chain" id="PRO_5021743934" evidence="1">
    <location>
        <begin position="25"/>
        <end position="125"/>
    </location>
</feature>
<keyword evidence="4" id="KW-1185">Reference proteome</keyword>
<dbReference type="SUPFAM" id="SSF50156">
    <property type="entry name" value="PDZ domain-like"/>
    <property type="match status" value="1"/>
</dbReference>
<evidence type="ECO:0000256" key="1">
    <source>
        <dbReference type="SAM" id="SignalP"/>
    </source>
</evidence>
<dbReference type="EMBL" id="VLKK01000001">
    <property type="protein sequence ID" value="TWH97454.1"/>
    <property type="molecule type" value="Genomic_DNA"/>
</dbReference>
<protein>
    <submittedName>
        <fullName evidence="3">PDZ domain-containing protein</fullName>
    </submittedName>
</protein>
<evidence type="ECO:0000313" key="3">
    <source>
        <dbReference type="EMBL" id="TWH97454.1"/>
    </source>
</evidence>
<reference evidence="3 4" key="1">
    <citation type="journal article" date="2015" name="Stand. Genomic Sci.">
        <title>Genomic Encyclopedia of Bacterial and Archaeal Type Strains, Phase III: the genomes of soil and plant-associated and newly described type strains.</title>
        <authorList>
            <person name="Whitman W.B."/>
            <person name="Woyke T."/>
            <person name="Klenk H.P."/>
            <person name="Zhou Y."/>
            <person name="Lilburn T.G."/>
            <person name="Beck B.J."/>
            <person name="De Vos P."/>
            <person name="Vandamme P."/>
            <person name="Eisen J.A."/>
            <person name="Garrity G."/>
            <person name="Hugenholtz P."/>
            <person name="Kyrpides N.C."/>
        </authorList>
    </citation>
    <scope>NUCLEOTIDE SEQUENCE [LARGE SCALE GENOMIC DNA]</scope>
    <source>
        <strain evidence="3 4">CGMCC 1.7748</strain>
    </source>
</reference>
<accession>A0A562KPZ6</accession>
<organism evidence="3 4">
    <name type="scientific">Sphingobium wenxiniae (strain DSM 21828 / CGMCC 1.7748 / JZ-1)</name>
    <dbReference type="NCBI Taxonomy" id="595605"/>
    <lineage>
        <taxon>Bacteria</taxon>
        <taxon>Pseudomonadati</taxon>
        <taxon>Pseudomonadota</taxon>
        <taxon>Alphaproteobacteria</taxon>
        <taxon>Sphingomonadales</taxon>
        <taxon>Sphingomonadaceae</taxon>
        <taxon>Sphingobium</taxon>
    </lineage>
</organism>
<sequence length="125" mass="13159">MIRSARPFYATAMLLASLPPLFLAAQLARAPSAPVAISNRMGLTLGEDDRHRVVVTSLRSGGIADRDGLAVGDRLTSIAGRPVTGLAAVRKLVRAPGRCAIALTLDRHGISYRAIIWQCGKTGVG</sequence>
<dbReference type="InterPro" id="IPR041489">
    <property type="entry name" value="PDZ_6"/>
</dbReference>
<feature type="domain" description="PDZ" evidence="2">
    <location>
        <begin position="24"/>
        <end position="107"/>
    </location>
</feature>
<dbReference type="Proteomes" id="UP000316624">
    <property type="component" value="Unassembled WGS sequence"/>
</dbReference>
<dbReference type="InterPro" id="IPR001478">
    <property type="entry name" value="PDZ"/>
</dbReference>
<comment type="caution">
    <text evidence="3">The sequence shown here is derived from an EMBL/GenBank/DDBJ whole genome shotgun (WGS) entry which is preliminary data.</text>
</comment>
<dbReference type="PROSITE" id="PS50106">
    <property type="entry name" value="PDZ"/>
    <property type="match status" value="1"/>
</dbReference>
<dbReference type="Pfam" id="PF17820">
    <property type="entry name" value="PDZ_6"/>
    <property type="match status" value="1"/>
</dbReference>
<dbReference type="AlphaFoldDB" id="A0A562KPZ6"/>
<evidence type="ECO:0000313" key="4">
    <source>
        <dbReference type="Proteomes" id="UP000316624"/>
    </source>
</evidence>
<dbReference type="InterPro" id="IPR036034">
    <property type="entry name" value="PDZ_sf"/>
</dbReference>
<name>A0A562KPZ6_SPHWJ</name>
<keyword evidence="1" id="KW-0732">Signal</keyword>
<dbReference type="RefSeq" id="WP_021246609.1">
    <property type="nucleotide sequence ID" value="NZ_JACIIY010000001.1"/>
</dbReference>
<evidence type="ECO:0000259" key="2">
    <source>
        <dbReference type="PROSITE" id="PS50106"/>
    </source>
</evidence>